<sequence>MEFKERIENHRSKLEQNVDVEKLYPLLQQDKAITKEEIAQIETLPTKQAKVGKLLDVLLSKDSSALQSFYLVLQKMYQHILTAMFIQPQFSSARSTQQESCSTSLTSDSEDDGSRVQLATNPRPMEFGARTKMTKIIPSHQYDPNSTMSSSFPTFSEHRSPACVSVERQSPVLTGPCEPLTKHGGPDKPYDWFFKEFEWAFNELKVLKQQNAGMMDMRDRYDQISKEAEHLRVMHKNKSQCLQQVTSELLSLKGQQSELHTEKKQLLEEIANLQKLRSEDKQELVELRHQQRKTASESGTSDGLLDKYENMHKDYDLLREQYAEMITSRGAALAR</sequence>
<evidence type="ECO:0000256" key="1">
    <source>
        <dbReference type="SAM" id="MobiDB-lite"/>
    </source>
</evidence>
<gene>
    <name evidence="4" type="primary">LOC101847086</name>
</gene>
<feature type="region of interest" description="Disordered" evidence="1">
    <location>
        <begin position="285"/>
        <end position="306"/>
    </location>
</feature>
<dbReference type="CDD" id="cd01671">
    <property type="entry name" value="CARD"/>
    <property type="match status" value="1"/>
</dbReference>
<feature type="domain" description="CARD" evidence="2">
    <location>
        <begin position="1"/>
        <end position="88"/>
    </location>
</feature>
<reference evidence="4" key="1">
    <citation type="submission" date="2025-08" db="UniProtKB">
        <authorList>
            <consortium name="RefSeq"/>
        </authorList>
    </citation>
    <scope>IDENTIFICATION</scope>
</reference>
<proteinExistence type="predicted"/>
<evidence type="ECO:0000313" key="4">
    <source>
        <dbReference type="RefSeq" id="XP_005113457.2"/>
    </source>
</evidence>
<dbReference type="SUPFAM" id="SSF47986">
    <property type="entry name" value="DEATH domain"/>
    <property type="match status" value="1"/>
</dbReference>
<dbReference type="InterPro" id="IPR053004">
    <property type="entry name" value="MAGUK_Signaling_Regulators"/>
</dbReference>
<dbReference type="GeneID" id="101847086"/>
<dbReference type="Gene3D" id="1.10.533.10">
    <property type="entry name" value="Death Domain, Fas"/>
    <property type="match status" value="1"/>
</dbReference>
<organism evidence="3 4">
    <name type="scientific">Aplysia californica</name>
    <name type="common">California sea hare</name>
    <dbReference type="NCBI Taxonomy" id="6500"/>
    <lineage>
        <taxon>Eukaryota</taxon>
        <taxon>Metazoa</taxon>
        <taxon>Spiralia</taxon>
        <taxon>Lophotrochozoa</taxon>
        <taxon>Mollusca</taxon>
        <taxon>Gastropoda</taxon>
        <taxon>Heterobranchia</taxon>
        <taxon>Euthyneura</taxon>
        <taxon>Tectipleura</taxon>
        <taxon>Aplysiida</taxon>
        <taxon>Aplysioidea</taxon>
        <taxon>Aplysiidae</taxon>
        <taxon>Aplysia</taxon>
    </lineage>
</organism>
<dbReference type="InterPro" id="IPR001315">
    <property type="entry name" value="CARD"/>
</dbReference>
<dbReference type="InterPro" id="IPR011029">
    <property type="entry name" value="DEATH-like_dom_sf"/>
</dbReference>
<evidence type="ECO:0000259" key="2">
    <source>
        <dbReference type="PROSITE" id="PS50209"/>
    </source>
</evidence>
<dbReference type="Proteomes" id="UP000694888">
    <property type="component" value="Unplaced"/>
</dbReference>
<protein>
    <submittedName>
        <fullName evidence="4">Uncharacterized protein LOC101847086</fullName>
    </submittedName>
</protein>
<dbReference type="PANTHER" id="PTHR46360">
    <property type="entry name" value="DISKS LARGE HOMOLOG 5"/>
    <property type="match status" value="1"/>
</dbReference>
<dbReference type="PROSITE" id="PS50209">
    <property type="entry name" value="CARD"/>
    <property type="match status" value="1"/>
</dbReference>
<feature type="compositionally biased region" description="Polar residues" evidence="1">
    <location>
        <begin position="97"/>
        <end position="107"/>
    </location>
</feature>
<dbReference type="Pfam" id="PF00619">
    <property type="entry name" value="CARD"/>
    <property type="match status" value="1"/>
</dbReference>
<feature type="region of interest" description="Disordered" evidence="1">
    <location>
        <begin position="97"/>
        <end position="121"/>
    </location>
</feature>
<dbReference type="PANTHER" id="PTHR46360:SF1">
    <property type="entry name" value="DISKS LARGE HOMOLOG 5"/>
    <property type="match status" value="1"/>
</dbReference>
<evidence type="ECO:0000313" key="3">
    <source>
        <dbReference type="Proteomes" id="UP000694888"/>
    </source>
</evidence>
<dbReference type="RefSeq" id="XP_005113457.2">
    <property type="nucleotide sequence ID" value="XM_005113400.3"/>
</dbReference>
<accession>A0ABM0KBA2</accession>
<keyword evidence="3" id="KW-1185">Reference proteome</keyword>
<name>A0ABM0KBA2_APLCA</name>